<feature type="disulfide bond" evidence="8">
    <location>
        <begin position="400"/>
        <end position="429"/>
    </location>
</feature>
<dbReference type="AlphaFoldDB" id="A0A9P9EK24"/>
<organism evidence="12 13">
    <name type="scientific">Dendryphion nanum</name>
    <dbReference type="NCBI Taxonomy" id="256645"/>
    <lineage>
        <taxon>Eukaryota</taxon>
        <taxon>Fungi</taxon>
        <taxon>Dikarya</taxon>
        <taxon>Ascomycota</taxon>
        <taxon>Pezizomycotina</taxon>
        <taxon>Dothideomycetes</taxon>
        <taxon>Pleosporomycetidae</taxon>
        <taxon>Pleosporales</taxon>
        <taxon>Torulaceae</taxon>
        <taxon>Dendryphion</taxon>
    </lineage>
</organism>
<comment type="pathway">
    <text evidence="2">Protein modification; protein glycosylation.</text>
</comment>
<dbReference type="Pfam" id="PF01532">
    <property type="entry name" value="Glyco_hydro_47"/>
    <property type="match status" value="1"/>
</dbReference>
<dbReference type="InterPro" id="IPR036026">
    <property type="entry name" value="Seven-hairpin_glycosidases"/>
</dbReference>
<evidence type="ECO:0000256" key="10">
    <source>
        <dbReference type="SAM" id="MobiDB-lite"/>
    </source>
</evidence>
<keyword evidence="7" id="KW-0106">Calcium</keyword>
<dbReference type="PANTHER" id="PTHR11742:SF89">
    <property type="entry name" value="ALPHA-1,2-MANNOSIDASE"/>
    <property type="match status" value="1"/>
</dbReference>
<comment type="similarity">
    <text evidence="3 9">Belongs to the glycosyl hydrolase 47 family.</text>
</comment>
<keyword evidence="5 8" id="KW-1015">Disulfide bond</keyword>
<feature type="region of interest" description="Disordered" evidence="10">
    <location>
        <begin position="32"/>
        <end position="57"/>
    </location>
</feature>
<feature type="active site" description="Proton donor" evidence="6">
    <location>
        <position position="443"/>
    </location>
</feature>
<dbReference type="SUPFAM" id="SSF48225">
    <property type="entry name" value="Seven-hairpin glycosidases"/>
    <property type="match status" value="1"/>
</dbReference>
<name>A0A9P9EK24_9PLEO</name>
<evidence type="ECO:0000256" key="6">
    <source>
        <dbReference type="PIRSR" id="PIRSR601382-1"/>
    </source>
</evidence>
<accession>A0A9P9EK24</accession>
<evidence type="ECO:0000256" key="9">
    <source>
        <dbReference type="RuleBase" id="RU361193"/>
    </source>
</evidence>
<dbReference type="GO" id="GO:0005509">
    <property type="term" value="F:calcium ion binding"/>
    <property type="evidence" value="ECO:0007669"/>
    <property type="project" value="InterPro"/>
</dbReference>
<dbReference type="InterPro" id="IPR001382">
    <property type="entry name" value="Glyco_hydro_47"/>
</dbReference>
<dbReference type="GO" id="GO:0004571">
    <property type="term" value="F:mannosyl-oligosaccharide 1,2-alpha-mannosidase activity"/>
    <property type="evidence" value="ECO:0007669"/>
    <property type="project" value="InterPro"/>
</dbReference>
<dbReference type="InterPro" id="IPR012341">
    <property type="entry name" value="6hp_glycosidase-like_sf"/>
</dbReference>
<evidence type="ECO:0000256" key="4">
    <source>
        <dbReference type="ARBA" id="ARBA00022801"/>
    </source>
</evidence>
<reference evidence="12" key="1">
    <citation type="journal article" date="2021" name="Nat. Commun.">
        <title>Genetic determinants of endophytism in the Arabidopsis root mycobiome.</title>
        <authorList>
            <person name="Mesny F."/>
            <person name="Miyauchi S."/>
            <person name="Thiergart T."/>
            <person name="Pickel B."/>
            <person name="Atanasova L."/>
            <person name="Karlsson M."/>
            <person name="Huettel B."/>
            <person name="Barry K.W."/>
            <person name="Haridas S."/>
            <person name="Chen C."/>
            <person name="Bauer D."/>
            <person name="Andreopoulos W."/>
            <person name="Pangilinan J."/>
            <person name="LaButti K."/>
            <person name="Riley R."/>
            <person name="Lipzen A."/>
            <person name="Clum A."/>
            <person name="Drula E."/>
            <person name="Henrissat B."/>
            <person name="Kohler A."/>
            <person name="Grigoriev I.V."/>
            <person name="Martin F.M."/>
            <person name="Hacquard S."/>
        </authorList>
    </citation>
    <scope>NUCLEOTIDE SEQUENCE</scope>
    <source>
        <strain evidence="12">MPI-CAGE-CH-0243</strain>
    </source>
</reference>
<dbReference type="PANTHER" id="PTHR11742">
    <property type="entry name" value="MANNOSYL-OLIGOSACCHARIDE ALPHA-1,2-MANNOSIDASE-RELATED"/>
    <property type="match status" value="1"/>
</dbReference>
<feature type="active site" evidence="6">
    <location>
        <position position="505"/>
    </location>
</feature>
<dbReference type="PRINTS" id="PR00747">
    <property type="entry name" value="GLYHDRLASE47"/>
</dbReference>
<keyword evidence="9" id="KW-0326">Glycosidase</keyword>
<dbReference type="EMBL" id="JAGMWT010000001">
    <property type="protein sequence ID" value="KAH7138251.1"/>
    <property type="molecule type" value="Genomic_DNA"/>
</dbReference>
<feature type="binding site" evidence="7">
    <location>
        <position position="591"/>
    </location>
    <ligand>
        <name>Ca(2+)</name>
        <dbReference type="ChEBI" id="CHEBI:29108"/>
    </ligand>
</feature>
<evidence type="ECO:0000256" key="7">
    <source>
        <dbReference type="PIRSR" id="PIRSR601382-2"/>
    </source>
</evidence>
<feature type="transmembrane region" description="Helical" evidence="11">
    <location>
        <begin position="7"/>
        <end position="24"/>
    </location>
</feature>
<proteinExistence type="inferred from homology"/>
<dbReference type="EC" id="3.2.1.-" evidence="9"/>
<dbReference type="Gene3D" id="1.50.10.10">
    <property type="match status" value="1"/>
</dbReference>
<feature type="active site" description="Proton donor" evidence="6">
    <location>
        <position position="193"/>
    </location>
</feature>
<evidence type="ECO:0000256" key="3">
    <source>
        <dbReference type="ARBA" id="ARBA00007658"/>
    </source>
</evidence>
<dbReference type="GO" id="GO:0005975">
    <property type="term" value="P:carbohydrate metabolic process"/>
    <property type="evidence" value="ECO:0007669"/>
    <property type="project" value="InterPro"/>
</dbReference>
<protein>
    <recommendedName>
        <fullName evidence="9">alpha-1,2-Mannosidase</fullName>
        <ecNumber evidence="9">3.2.1.-</ecNumber>
    </recommendedName>
</protein>
<evidence type="ECO:0000313" key="13">
    <source>
        <dbReference type="Proteomes" id="UP000700596"/>
    </source>
</evidence>
<keyword evidence="13" id="KW-1185">Reference proteome</keyword>
<evidence type="ECO:0000256" key="1">
    <source>
        <dbReference type="ARBA" id="ARBA00001913"/>
    </source>
</evidence>
<keyword evidence="11" id="KW-0472">Membrane</keyword>
<evidence type="ECO:0000313" key="12">
    <source>
        <dbReference type="EMBL" id="KAH7138251.1"/>
    </source>
</evidence>
<evidence type="ECO:0000256" key="2">
    <source>
        <dbReference type="ARBA" id="ARBA00004922"/>
    </source>
</evidence>
<dbReference type="OrthoDB" id="8118055at2759"/>
<feature type="compositionally biased region" description="Basic and acidic residues" evidence="10">
    <location>
        <begin position="44"/>
        <end position="57"/>
    </location>
</feature>
<dbReference type="InterPro" id="IPR050749">
    <property type="entry name" value="Glycosyl_Hydrolase_47"/>
</dbReference>
<evidence type="ECO:0000256" key="11">
    <source>
        <dbReference type="SAM" id="Phobius"/>
    </source>
</evidence>
<feature type="active site" evidence="6">
    <location>
        <position position="329"/>
    </location>
</feature>
<comment type="caution">
    <text evidence="12">The sequence shown here is derived from an EMBL/GenBank/DDBJ whole genome shotgun (WGS) entry which is preliminary data.</text>
</comment>
<dbReference type="GO" id="GO:0036503">
    <property type="term" value="P:ERAD pathway"/>
    <property type="evidence" value="ECO:0007669"/>
    <property type="project" value="UniProtKB-ARBA"/>
</dbReference>
<dbReference type="FunFam" id="1.50.10.10:FF:000037">
    <property type="entry name" value="alpha-1,2-Mannosidase"/>
    <property type="match status" value="1"/>
</dbReference>
<keyword evidence="7" id="KW-0479">Metal-binding</keyword>
<sequence length="613" mass="69442">MALLRRYGIYAAITATFLYVFYSLSFPYEPSHSSEGVHQQPQHPHHEEPQEHEHPQEPVKIKSYDWSKVSIQHPIESFTPLPSGEAKPLPKIQFDFKEETTVVKNIREKRRDEVKKAFEKCWKNYRQKAWMHDELSPISGGSKDPFGGWGATLIDALDTLWIMGFKEEFMSAIKDVERIDFGFTGMDKINVFETNIRYLGGLLAAYELSGHDTLLKKAKEVGEMLYHAFDTPNHMPITRWDSRKAGEGEPQVADETALLAEIGSLSLEFSRLSALTNDPKWYDAIARITTALEQQQSGTKLPGMWPILVNMRKPDFTYDTSFTLASMADSAYEYLPKTYALLGGLESSYKSMYLAATETAIKHTIFRPMTPDNADIRMSGFVRAERSTANLYPEMQHLGCYTGGMFALGGKIFSKPDHIDLGRKLADACVWAYKNTPSGIMPEKSHLFACPDMSNCTWDESAWKAEVASLAELGTEKDPLQNIANLRLPQGYTAMDDRSYLLRPEAIESVFLLYRITGGQQWQAAAWDMFTAIQHHTDTELGNAALEDVSAENPPKIDSMESFWLGETLKYFYLIFSQQDVMSLDEWVFNTEAHAFKLPKTKGRVESETSGFS</sequence>
<dbReference type="GO" id="GO:0016020">
    <property type="term" value="C:membrane"/>
    <property type="evidence" value="ECO:0007669"/>
    <property type="project" value="InterPro"/>
</dbReference>
<evidence type="ECO:0000256" key="5">
    <source>
        <dbReference type="ARBA" id="ARBA00023157"/>
    </source>
</evidence>
<keyword evidence="4 9" id="KW-0378">Hydrolase</keyword>
<dbReference type="GO" id="GO:0005783">
    <property type="term" value="C:endoplasmic reticulum"/>
    <property type="evidence" value="ECO:0007669"/>
    <property type="project" value="TreeGrafter"/>
</dbReference>
<keyword evidence="11" id="KW-0812">Transmembrane</keyword>
<evidence type="ECO:0000256" key="8">
    <source>
        <dbReference type="PIRSR" id="PIRSR601382-3"/>
    </source>
</evidence>
<gene>
    <name evidence="12" type="ORF">B0J11DRAFT_513954</name>
</gene>
<comment type="cofactor">
    <cofactor evidence="1 7">
        <name>Ca(2+)</name>
        <dbReference type="ChEBI" id="CHEBI:29108"/>
    </cofactor>
</comment>
<keyword evidence="11" id="KW-1133">Transmembrane helix</keyword>
<dbReference type="Proteomes" id="UP000700596">
    <property type="component" value="Unassembled WGS sequence"/>
</dbReference>